<name>A0A9P3LLM4_9APHY</name>
<feature type="chain" id="PRO_5040256707" evidence="2">
    <location>
        <begin position="17"/>
        <end position="212"/>
    </location>
</feature>
<dbReference type="AlphaFoldDB" id="A0A9P3LLM4"/>
<gene>
    <name evidence="3" type="ORF">PsYK624_159420</name>
</gene>
<feature type="region of interest" description="Disordered" evidence="1">
    <location>
        <begin position="124"/>
        <end position="188"/>
    </location>
</feature>
<accession>A0A9P3LLM4</accession>
<evidence type="ECO:0000256" key="1">
    <source>
        <dbReference type="SAM" id="MobiDB-lite"/>
    </source>
</evidence>
<evidence type="ECO:0000313" key="4">
    <source>
        <dbReference type="Proteomes" id="UP000703269"/>
    </source>
</evidence>
<protein>
    <submittedName>
        <fullName evidence="3">Uncharacterized protein</fullName>
    </submittedName>
</protein>
<feature type="compositionally biased region" description="Polar residues" evidence="1">
    <location>
        <begin position="132"/>
        <end position="158"/>
    </location>
</feature>
<keyword evidence="2" id="KW-0732">Signal</keyword>
<feature type="compositionally biased region" description="Low complexity" evidence="1">
    <location>
        <begin position="161"/>
        <end position="181"/>
    </location>
</feature>
<comment type="caution">
    <text evidence="3">The sequence shown here is derived from an EMBL/GenBank/DDBJ whole genome shotgun (WGS) entry which is preliminary data.</text>
</comment>
<dbReference type="Proteomes" id="UP000703269">
    <property type="component" value="Unassembled WGS sequence"/>
</dbReference>
<evidence type="ECO:0000256" key="2">
    <source>
        <dbReference type="SAM" id="SignalP"/>
    </source>
</evidence>
<feature type="signal peptide" evidence="2">
    <location>
        <begin position="1"/>
        <end position="16"/>
    </location>
</feature>
<evidence type="ECO:0000313" key="3">
    <source>
        <dbReference type="EMBL" id="GJE99671.1"/>
    </source>
</evidence>
<dbReference type="EMBL" id="BPQB01000116">
    <property type="protein sequence ID" value="GJE99671.1"/>
    <property type="molecule type" value="Genomic_DNA"/>
</dbReference>
<dbReference type="OrthoDB" id="2753410at2759"/>
<organism evidence="3 4">
    <name type="scientific">Phanerochaete sordida</name>
    <dbReference type="NCBI Taxonomy" id="48140"/>
    <lineage>
        <taxon>Eukaryota</taxon>
        <taxon>Fungi</taxon>
        <taxon>Dikarya</taxon>
        <taxon>Basidiomycota</taxon>
        <taxon>Agaricomycotina</taxon>
        <taxon>Agaricomycetes</taxon>
        <taxon>Polyporales</taxon>
        <taxon>Phanerochaetaceae</taxon>
        <taxon>Phanerochaete</taxon>
    </lineage>
</organism>
<proteinExistence type="predicted"/>
<reference evidence="3 4" key="1">
    <citation type="submission" date="2021-08" db="EMBL/GenBank/DDBJ databases">
        <title>Draft Genome Sequence of Phanerochaete sordida strain YK-624.</title>
        <authorList>
            <person name="Mori T."/>
            <person name="Dohra H."/>
            <person name="Suzuki T."/>
            <person name="Kawagishi H."/>
            <person name="Hirai H."/>
        </authorList>
    </citation>
    <scope>NUCLEOTIDE SEQUENCE [LARGE SCALE GENOMIC DNA]</scope>
    <source>
        <strain evidence="3 4">YK-624</strain>
    </source>
</reference>
<keyword evidence="4" id="KW-1185">Reference proteome</keyword>
<sequence>MYWATALAVALTVAHAEGSILRARQTTVPNLPTGGFGDCGNQCTPWESAIQACTPTDISDPNAGEELMKCTCTDDYIQKMASCYDCLVPLAQGEDATFASDAQSAMDDFEQACQAQGFTVSPVSISGGGGASPTTSNTSGGTDATSTPTTGGANTSPTAPAPSNGSGTSSASSAGSPTPTGGPSGSGAMGTEPAAMVVLAGLFGGALAVLGL</sequence>